<dbReference type="EMBL" id="CAJOAZ010013967">
    <property type="protein sequence ID" value="CAF4274209.1"/>
    <property type="molecule type" value="Genomic_DNA"/>
</dbReference>
<sequence length="59" mass="6889">MSFTTKIKSIDSFPSISSLHTQTNKKSKFHKIIQFFLSFNIDQKEADENPHQHAKLVLR</sequence>
<gene>
    <name evidence="1" type="ORF">OXD698_LOCUS44686</name>
</gene>
<comment type="caution">
    <text evidence="1">The sequence shown here is derived from an EMBL/GenBank/DDBJ whole genome shotgun (WGS) entry which is preliminary data.</text>
</comment>
<protein>
    <submittedName>
        <fullName evidence="1">Uncharacterized protein</fullName>
    </submittedName>
</protein>
<organism evidence="1 2">
    <name type="scientific">Adineta steineri</name>
    <dbReference type="NCBI Taxonomy" id="433720"/>
    <lineage>
        <taxon>Eukaryota</taxon>
        <taxon>Metazoa</taxon>
        <taxon>Spiralia</taxon>
        <taxon>Gnathifera</taxon>
        <taxon>Rotifera</taxon>
        <taxon>Eurotatoria</taxon>
        <taxon>Bdelloidea</taxon>
        <taxon>Adinetida</taxon>
        <taxon>Adinetidae</taxon>
        <taxon>Adineta</taxon>
    </lineage>
</organism>
<dbReference type="AlphaFoldDB" id="A0A820G8A5"/>
<name>A0A820G8A5_9BILA</name>
<feature type="non-terminal residue" evidence="1">
    <location>
        <position position="59"/>
    </location>
</feature>
<evidence type="ECO:0000313" key="1">
    <source>
        <dbReference type="EMBL" id="CAF4274209.1"/>
    </source>
</evidence>
<proteinExistence type="predicted"/>
<dbReference type="Proteomes" id="UP000663844">
    <property type="component" value="Unassembled WGS sequence"/>
</dbReference>
<reference evidence="1" key="1">
    <citation type="submission" date="2021-02" db="EMBL/GenBank/DDBJ databases">
        <authorList>
            <person name="Nowell W R."/>
        </authorList>
    </citation>
    <scope>NUCLEOTIDE SEQUENCE</scope>
</reference>
<evidence type="ECO:0000313" key="2">
    <source>
        <dbReference type="Proteomes" id="UP000663844"/>
    </source>
</evidence>
<accession>A0A820G8A5</accession>